<organism evidence="2">
    <name type="scientific">bioreactor metagenome</name>
    <dbReference type="NCBI Taxonomy" id="1076179"/>
    <lineage>
        <taxon>unclassified sequences</taxon>
        <taxon>metagenomes</taxon>
        <taxon>ecological metagenomes</taxon>
    </lineage>
</organism>
<keyword evidence="1" id="KW-0812">Transmembrane</keyword>
<reference evidence="2" key="1">
    <citation type="submission" date="2019-08" db="EMBL/GenBank/DDBJ databases">
        <authorList>
            <person name="Kucharzyk K."/>
            <person name="Murdoch R.W."/>
            <person name="Higgins S."/>
            <person name="Loffler F."/>
        </authorList>
    </citation>
    <scope>NUCLEOTIDE SEQUENCE</scope>
</reference>
<name>A0A644VDS6_9ZZZZ</name>
<dbReference type="EMBL" id="VSSQ01000278">
    <property type="protein sequence ID" value="MPL89367.1"/>
    <property type="molecule type" value="Genomic_DNA"/>
</dbReference>
<dbReference type="InterPro" id="IPR011990">
    <property type="entry name" value="TPR-like_helical_dom_sf"/>
</dbReference>
<evidence type="ECO:0000256" key="1">
    <source>
        <dbReference type="SAM" id="Phobius"/>
    </source>
</evidence>
<protein>
    <submittedName>
        <fullName evidence="2">Uncharacterized protein</fullName>
    </submittedName>
</protein>
<dbReference type="Gene3D" id="1.25.40.10">
    <property type="entry name" value="Tetratricopeptide repeat domain"/>
    <property type="match status" value="1"/>
</dbReference>
<evidence type="ECO:0000313" key="2">
    <source>
        <dbReference type="EMBL" id="MPL89367.1"/>
    </source>
</evidence>
<dbReference type="AlphaFoldDB" id="A0A644VDS6"/>
<proteinExistence type="predicted"/>
<keyword evidence="1" id="KW-1133">Transmembrane helix</keyword>
<dbReference type="InterPro" id="IPR019734">
    <property type="entry name" value="TPR_rpt"/>
</dbReference>
<dbReference type="SUPFAM" id="SSF48452">
    <property type="entry name" value="TPR-like"/>
    <property type="match status" value="1"/>
</dbReference>
<comment type="caution">
    <text evidence="2">The sequence shown here is derived from an EMBL/GenBank/DDBJ whole genome shotgun (WGS) entry which is preliminary data.</text>
</comment>
<gene>
    <name evidence="2" type="ORF">SDC9_35401</name>
</gene>
<dbReference type="PROSITE" id="PS50005">
    <property type="entry name" value="TPR"/>
    <property type="match status" value="1"/>
</dbReference>
<sequence>MQKGSYKSGMKLINIIALLLVFYGLHGYANDQTSITSIDSLSYAQFTAGDWDGLIETAELAKRNNIDFKWLQQRVGYAYFIKKQFYKSMLHYEKALDYDPADEISRLYLYYNGQNTGRTAFARFHASRLSESNLKEIGEKRLRITDAIDLEYSFKMPDNPDIHQAYYMRLGLNSQIGYKLSLYQSFSTFNQNTDTTQTRQNEYFVLLGWNPTAKTNISIGYHSVGSKVIYGSDSFYYPGNIFYGKITQQLNRFDLALSGASFDNDWLGSKQLGIHLGINSAGRNNINLTTSYYRIIETGLNYSTGQNYSYGRNVIKQTAGIMLFNRLWTEAYVNLGNLNQFIDNNGLYFYNSPDPTIFRSGISGFWYIIKPLTIYLNYNYDTKELLTTDMTYNQHSITGGLIWKI</sequence>
<accession>A0A644VDS6</accession>
<feature type="transmembrane region" description="Helical" evidence="1">
    <location>
        <begin position="12"/>
        <end position="29"/>
    </location>
</feature>
<keyword evidence="1" id="KW-0472">Membrane</keyword>